<dbReference type="PANTHER" id="PTHR48079">
    <property type="entry name" value="PROTEIN YEEZ"/>
    <property type="match status" value="1"/>
</dbReference>
<dbReference type="InterPro" id="IPR001509">
    <property type="entry name" value="Epimerase_deHydtase"/>
</dbReference>
<dbReference type="Pfam" id="PF01370">
    <property type="entry name" value="Epimerase"/>
    <property type="match status" value="1"/>
</dbReference>
<accession>A0A5A9ZT20</accession>
<evidence type="ECO:0000313" key="2">
    <source>
        <dbReference type="EMBL" id="KAA0920360.1"/>
    </source>
</evidence>
<dbReference type="Proteomes" id="UP000325291">
    <property type="component" value="Unassembled WGS sequence"/>
</dbReference>
<dbReference type="EMBL" id="VINQ01000002">
    <property type="protein sequence ID" value="KAA0920360.1"/>
    <property type="molecule type" value="Genomic_DNA"/>
</dbReference>
<comment type="caution">
    <text evidence="2">The sequence shown here is derived from an EMBL/GenBank/DDBJ whole genome shotgun (WGS) entry which is preliminary data.</text>
</comment>
<organism evidence="2 3">
    <name type="scientific">Aquicoccus porphyridii</name>
    <dbReference type="NCBI Taxonomy" id="1852029"/>
    <lineage>
        <taxon>Bacteria</taxon>
        <taxon>Pseudomonadati</taxon>
        <taxon>Pseudomonadota</taxon>
        <taxon>Alphaproteobacteria</taxon>
        <taxon>Rhodobacterales</taxon>
        <taxon>Paracoccaceae</taxon>
        <taxon>Aquicoccus</taxon>
    </lineage>
</organism>
<evidence type="ECO:0000313" key="3">
    <source>
        <dbReference type="Proteomes" id="UP000325291"/>
    </source>
</evidence>
<evidence type="ECO:0000259" key="1">
    <source>
        <dbReference type="Pfam" id="PF01370"/>
    </source>
</evidence>
<name>A0A5A9ZT20_9RHOB</name>
<reference evidence="2 3" key="1">
    <citation type="submission" date="2019-07" db="EMBL/GenBank/DDBJ databases">
        <title>Aquicoccus porphyridii gen. nov., sp. nov., isolated from a small marine red alga, Porphyridium marinum.</title>
        <authorList>
            <person name="Liu L."/>
        </authorList>
    </citation>
    <scope>NUCLEOTIDE SEQUENCE [LARGE SCALE GENOMIC DNA]</scope>
    <source>
        <strain evidence="2 3">L1 8-17</strain>
    </source>
</reference>
<dbReference type="GO" id="GO:0004029">
    <property type="term" value="F:aldehyde dehydrogenase (NAD+) activity"/>
    <property type="evidence" value="ECO:0007669"/>
    <property type="project" value="TreeGrafter"/>
</dbReference>
<gene>
    <name evidence="2" type="ORF">FLO80_04420</name>
</gene>
<dbReference type="Gene3D" id="3.40.50.720">
    <property type="entry name" value="NAD(P)-binding Rossmann-like Domain"/>
    <property type="match status" value="1"/>
</dbReference>
<dbReference type="AlphaFoldDB" id="A0A5A9ZT20"/>
<proteinExistence type="predicted"/>
<dbReference type="SUPFAM" id="SSF51735">
    <property type="entry name" value="NAD(P)-binding Rossmann-fold domains"/>
    <property type="match status" value="1"/>
</dbReference>
<protein>
    <submittedName>
        <fullName evidence="2">NAD-dependent epimerase/dehydratase family protein</fullName>
    </submittedName>
</protein>
<dbReference type="InterPro" id="IPR036291">
    <property type="entry name" value="NAD(P)-bd_dom_sf"/>
</dbReference>
<sequence length="323" mass="34129">MGALSLLVTGAGGFVGREAVAAALARGHKVRALVRQSCAAFAGMRDVECIAFDLGHDRAALAKALRDVDAVIHCAAALGGDDAAMQRDTLAPTRALIDAMSATTPKPRLVLVSSVAVHDADALPENTVIDETGPLEQAPDARDAYTRAKLAQEKMVREAGLAGWIARPGAVYGPGRLWNAHLGPRLGPVLIRLGGAGQIPLVSVRTCAEALVLAAETDPPGHGMLPVLLVDDDLPDRAQFLSALGPRAPSFVLPLSWRILDRLAPGLAHVPGLAPRLPGLLRPRPLRARMRPARYSNAHARAVLGWQPTRFADAMRDALETRP</sequence>
<feature type="domain" description="NAD-dependent epimerase/dehydratase" evidence="1">
    <location>
        <begin position="7"/>
        <end position="217"/>
    </location>
</feature>
<keyword evidence="3" id="KW-1185">Reference proteome</keyword>
<dbReference type="GO" id="GO:0005737">
    <property type="term" value="C:cytoplasm"/>
    <property type="evidence" value="ECO:0007669"/>
    <property type="project" value="TreeGrafter"/>
</dbReference>
<dbReference type="RefSeq" id="WP_111363514.1">
    <property type="nucleotide sequence ID" value="NZ_VINQ01000002.1"/>
</dbReference>
<dbReference type="PANTHER" id="PTHR48079:SF6">
    <property type="entry name" value="NAD(P)-BINDING DOMAIN-CONTAINING PROTEIN-RELATED"/>
    <property type="match status" value="1"/>
</dbReference>
<dbReference type="InterPro" id="IPR051783">
    <property type="entry name" value="NAD(P)-dependent_oxidoreduct"/>
</dbReference>